<dbReference type="InterPro" id="IPR003594">
    <property type="entry name" value="HATPase_dom"/>
</dbReference>
<dbReference type="PANTHER" id="PTHR44936">
    <property type="entry name" value="SENSOR PROTEIN CREC"/>
    <property type="match status" value="1"/>
</dbReference>
<evidence type="ECO:0000256" key="5">
    <source>
        <dbReference type="ARBA" id="ARBA00022553"/>
    </source>
</evidence>
<dbReference type="InterPro" id="IPR004358">
    <property type="entry name" value="Sig_transdc_His_kin-like_C"/>
</dbReference>
<evidence type="ECO:0000256" key="9">
    <source>
        <dbReference type="ARBA" id="ARBA00022840"/>
    </source>
</evidence>
<dbReference type="PRINTS" id="PR00344">
    <property type="entry name" value="BCTRLSENSOR"/>
</dbReference>
<evidence type="ECO:0000313" key="14">
    <source>
        <dbReference type="Proteomes" id="UP000651977"/>
    </source>
</evidence>
<organism evidence="13 14">
    <name type="scientific">Agarivorans gilvus</name>
    <dbReference type="NCBI Taxonomy" id="680279"/>
    <lineage>
        <taxon>Bacteria</taxon>
        <taxon>Pseudomonadati</taxon>
        <taxon>Pseudomonadota</taxon>
        <taxon>Gammaproteobacteria</taxon>
        <taxon>Alteromonadales</taxon>
        <taxon>Alteromonadaceae</taxon>
        <taxon>Agarivorans</taxon>
    </lineage>
</organism>
<dbReference type="CDD" id="cd00082">
    <property type="entry name" value="HisKA"/>
    <property type="match status" value="1"/>
</dbReference>
<reference evidence="14" key="1">
    <citation type="journal article" date="2019" name="Int. J. Syst. Evol. Microbiol.">
        <title>The Global Catalogue of Microorganisms (GCM) 10K type strain sequencing project: providing services to taxonomists for standard genome sequencing and annotation.</title>
        <authorList>
            <consortium name="The Broad Institute Genomics Platform"/>
            <consortium name="The Broad Institute Genome Sequencing Center for Infectious Disease"/>
            <person name="Wu L."/>
            <person name="Ma J."/>
        </authorList>
    </citation>
    <scope>NUCLEOTIDE SEQUENCE [LARGE SCALE GENOMIC DNA]</scope>
    <source>
        <strain evidence="14">CGMCC 1.10131</strain>
    </source>
</reference>
<dbReference type="Gene3D" id="3.30.565.10">
    <property type="entry name" value="Histidine kinase-like ATPase, C-terminal domain"/>
    <property type="match status" value="1"/>
</dbReference>
<keyword evidence="10" id="KW-0812">Transmembrane</keyword>
<feature type="domain" description="Histidine kinase" evidence="11">
    <location>
        <begin position="220"/>
        <end position="430"/>
    </location>
</feature>
<dbReference type="Pfam" id="PF00672">
    <property type="entry name" value="HAMP"/>
    <property type="match status" value="1"/>
</dbReference>
<comment type="subcellular location">
    <subcellularLocation>
        <location evidence="2">Cell membrane</location>
        <topology evidence="2">Multi-pass membrane protein</topology>
    </subcellularLocation>
</comment>
<feature type="domain" description="HAMP" evidence="12">
    <location>
        <begin position="164"/>
        <end position="212"/>
    </location>
</feature>
<dbReference type="SUPFAM" id="SSF55874">
    <property type="entry name" value="ATPase domain of HSP90 chaperone/DNA topoisomerase II/histidine kinase"/>
    <property type="match status" value="1"/>
</dbReference>
<keyword evidence="7" id="KW-0547">Nucleotide-binding</keyword>
<dbReference type="InterPro" id="IPR003660">
    <property type="entry name" value="HAMP_dom"/>
</dbReference>
<evidence type="ECO:0000256" key="10">
    <source>
        <dbReference type="SAM" id="Phobius"/>
    </source>
</evidence>
<protein>
    <recommendedName>
        <fullName evidence="3">histidine kinase</fullName>
        <ecNumber evidence="3">2.7.13.3</ecNumber>
    </recommendedName>
</protein>
<dbReference type="CDD" id="cd06225">
    <property type="entry name" value="HAMP"/>
    <property type="match status" value="1"/>
</dbReference>
<keyword evidence="5" id="KW-0597">Phosphoprotein</keyword>
<evidence type="ECO:0000256" key="2">
    <source>
        <dbReference type="ARBA" id="ARBA00004651"/>
    </source>
</evidence>
<feature type="transmembrane region" description="Helical" evidence="10">
    <location>
        <begin position="6"/>
        <end position="26"/>
    </location>
</feature>
<dbReference type="GO" id="GO:0016301">
    <property type="term" value="F:kinase activity"/>
    <property type="evidence" value="ECO:0007669"/>
    <property type="project" value="UniProtKB-KW"/>
</dbReference>
<dbReference type="PROSITE" id="PS50885">
    <property type="entry name" value="HAMP"/>
    <property type="match status" value="1"/>
</dbReference>
<accession>A0ABQ1I0B9</accession>
<dbReference type="InterPro" id="IPR005467">
    <property type="entry name" value="His_kinase_dom"/>
</dbReference>
<dbReference type="InterPro" id="IPR050980">
    <property type="entry name" value="2C_sensor_his_kinase"/>
</dbReference>
<evidence type="ECO:0000256" key="8">
    <source>
        <dbReference type="ARBA" id="ARBA00022777"/>
    </source>
</evidence>
<dbReference type="Gene3D" id="6.10.340.10">
    <property type="match status" value="1"/>
</dbReference>
<dbReference type="PANTHER" id="PTHR44936:SF10">
    <property type="entry name" value="SENSOR PROTEIN RSTB"/>
    <property type="match status" value="1"/>
</dbReference>
<evidence type="ECO:0000256" key="1">
    <source>
        <dbReference type="ARBA" id="ARBA00000085"/>
    </source>
</evidence>
<gene>
    <name evidence="13" type="ORF">GCM10007414_14140</name>
</gene>
<sequence>MITLFLRLFIASISAIALAALSYGLLVSDQIERIEREHVSKIASPLYYLLQRELAQNDGRELEAVMQSHQGEFPFIAQQLPLSQLSTEQQQKLRTQQPLVELRSTLFGDDEVTLYYPWSEQQVLTLYLDEEFLDHGSWLLWYMIGVMAVCLALSLWWFSFSLYRQTHHLAKVTQAIGQGNFDVSANEQAPLPLNHMAQSLNTMAAKLKSLIQQQDAMSIAASHELKTPINNLRFALDMTRSIKDMDSMRQHIQEMDQDLDSLEELTHELISFSQLGKARQLQKQTIRPLPLLNSICERLVKLSPRLNIEIECAAQLSLSADEKLLRWALNNLIVNSQKYAEKQILIRAYSTDKSVIFEVHDDGIGIPEAYRESIFLPFARVDDSRSRQSGGHGLGLSIVERIAHNHAGKVSVASSPLGGALFILALPISTSAFTS</sequence>
<dbReference type="InterPro" id="IPR036097">
    <property type="entry name" value="HisK_dim/P_sf"/>
</dbReference>
<evidence type="ECO:0000259" key="12">
    <source>
        <dbReference type="PROSITE" id="PS50885"/>
    </source>
</evidence>
<proteinExistence type="predicted"/>
<dbReference type="SUPFAM" id="SSF47384">
    <property type="entry name" value="Homodimeric domain of signal transducing histidine kinase"/>
    <property type="match status" value="1"/>
</dbReference>
<keyword evidence="14" id="KW-1185">Reference proteome</keyword>
<comment type="catalytic activity">
    <reaction evidence="1">
        <text>ATP + protein L-histidine = ADP + protein N-phospho-L-histidine.</text>
        <dbReference type="EC" id="2.7.13.3"/>
    </reaction>
</comment>
<feature type="transmembrane region" description="Helical" evidence="10">
    <location>
        <begin position="139"/>
        <end position="158"/>
    </location>
</feature>
<evidence type="ECO:0000256" key="3">
    <source>
        <dbReference type="ARBA" id="ARBA00012438"/>
    </source>
</evidence>
<dbReference type="EMBL" id="BMDY01000007">
    <property type="protein sequence ID" value="GGB02065.1"/>
    <property type="molecule type" value="Genomic_DNA"/>
</dbReference>
<evidence type="ECO:0000256" key="7">
    <source>
        <dbReference type="ARBA" id="ARBA00022741"/>
    </source>
</evidence>
<evidence type="ECO:0000313" key="13">
    <source>
        <dbReference type="EMBL" id="GGB02065.1"/>
    </source>
</evidence>
<dbReference type="EC" id="2.7.13.3" evidence="3"/>
<dbReference type="SMART" id="SM00388">
    <property type="entry name" value="HisKA"/>
    <property type="match status" value="1"/>
</dbReference>
<dbReference type="PROSITE" id="PS50109">
    <property type="entry name" value="HIS_KIN"/>
    <property type="match status" value="1"/>
</dbReference>
<dbReference type="Proteomes" id="UP000651977">
    <property type="component" value="Unassembled WGS sequence"/>
</dbReference>
<dbReference type="SMART" id="SM00387">
    <property type="entry name" value="HATPase_c"/>
    <property type="match status" value="1"/>
</dbReference>
<keyword evidence="8 13" id="KW-0418">Kinase</keyword>
<name>A0ABQ1I0B9_9ALTE</name>
<keyword evidence="9" id="KW-0067">ATP-binding</keyword>
<comment type="caution">
    <text evidence="13">The sequence shown here is derived from an EMBL/GenBank/DDBJ whole genome shotgun (WGS) entry which is preliminary data.</text>
</comment>
<dbReference type="InterPro" id="IPR036890">
    <property type="entry name" value="HATPase_C_sf"/>
</dbReference>
<keyword evidence="10" id="KW-1133">Transmembrane helix</keyword>
<keyword evidence="10" id="KW-0472">Membrane</keyword>
<dbReference type="InterPro" id="IPR003661">
    <property type="entry name" value="HisK_dim/P_dom"/>
</dbReference>
<evidence type="ECO:0000256" key="6">
    <source>
        <dbReference type="ARBA" id="ARBA00022679"/>
    </source>
</evidence>
<keyword evidence="4" id="KW-1003">Cell membrane</keyword>
<dbReference type="Gene3D" id="1.10.287.130">
    <property type="match status" value="1"/>
</dbReference>
<evidence type="ECO:0000256" key="4">
    <source>
        <dbReference type="ARBA" id="ARBA00022475"/>
    </source>
</evidence>
<evidence type="ECO:0000259" key="11">
    <source>
        <dbReference type="PROSITE" id="PS50109"/>
    </source>
</evidence>
<dbReference type="Pfam" id="PF00512">
    <property type="entry name" value="HisKA"/>
    <property type="match status" value="1"/>
</dbReference>
<dbReference type="RefSeq" id="WP_055734482.1">
    <property type="nucleotide sequence ID" value="NZ_BMDY01000007.1"/>
</dbReference>
<keyword evidence="6" id="KW-0808">Transferase</keyword>
<dbReference type="Pfam" id="PF02518">
    <property type="entry name" value="HATPase_c"/>
    <property type="match status" value="1"/>
</dbReference>